<evidence type="ECO:0000313" key="2">
    <source>
        <dbReference type="EMBL" id="RPJ87815.1"/>
    </source>
</evidence>
<protein>
    <submittedName>
        <fullName evidence="2">PepSY domain-containing protein</fullName>
    </submittedName>
</protein>
<feature type="transmembrane region" description="Helical" evidence="1">
    <location>
        <begin position="31"/>
        <end position="53"/>
    </location>
</feature>
<reference evidence="2 3" key="1">
    <citation type="submission" date="2018-08" db="EMBL/GenBank/DDBJ databases">
        <title>Achromobacter xylosoxidans Genome sequencing and assembly.</title>
        <authorList>
            <person name="Wang R."/>
            <person name="Rensing C."/>
            <person name="Li Y."/>
        </authorList>
    </citation>
    <scope>NUCLEOTIDE SEQUENCE [LARGE SCALE GENOMIC DNA]</scope>
    <source>
        <strain evidence="2 3">GD003A</strain>
    </source>
</reference>
<gene>
    <name evidence="2" type="ORF">DY367_30965</name>
</gene>
<dbReference type="AlphaFoldDB" id="A0A424W3J5"/>
<sequence length="117" mass="12535">MNTTLPPSTRHRAGPPLSARAKRWLYLIHRWAGIVLCLFFAMWFISGVVMMYVGYPKLTPQERLAHLPALDSAAITVTPAQALAAAGAKDAAGMVLAAARGGAPVYVIPGEARRAPR</sequence>
<comment type="caution">
    <text evidence="2">The sequence shown here is derived from an EMBL/GenBank/DDBJ whole genome shotgun (WGS) entry which is preliminary data.</text>
</comment>
<name>A0A424W3J5_ALCXX</name>
<evidence type="ECO:0000256" key="1">
    <source>
        <dbReference type="SAM" id="Phobius"/>
    </source>
</evidence>
<keyword evidence="1" id="KW-0472">Membrane</keyword>
<dbReference type="EMBL" id="QVXO01000100">
    <property type="protein sequence ID" value="RPJ87815.1"/>
    <property type="molecule type" value="Genomic_DNA"/>
</dbReference>
<organism evidence="2 3">
    <name type="scientific">Alcaligenes xylosoxydans xylosoxydans</name>
    <name type="common">Achromobacter xylosoxidans</name>
    <dbReference type="NCBI Taxonomy" id="85698"/>
    <lineage>
        <taxon>Bacteria</taxon>
        <taxon>Pseudomonadati</taxon>
        <taxon>Pseudomonadota</taxon>
        <taxon>Betaproteobacteria</taxon>
        <taxon>Burkholderiales</taxon>
        <taxon>Alcaligenaceae</taxon>
        <taxon>Achromobacter</taxon>
    </lineage>
</organism>
<feature type="non-terminal residue" evidence="2">
    <location>
        <position position="117"/>
    </location>
</feature>
<dbReference type="Proteomes" id="UP000285324">
    <property type="component" value="Unassembled WGS sequence"/>
</dbReference>
<keyword evidence="1" id="KW-1133">Transmembrane helix</keyword>
<proteinExistence type="predicted"/>
<evidence type="ECO:0000313" key="3">
    <source>
        <dbReference type="Proteomes" id="UP000285324"/>
    </source>
</evidence>
<accession>A0A424W3J5</accession>
<keyword evidence="1" id="KW-0812">Transmembrane</keyword>